<name>M0LJQ1_NATLA</name>
<dbReference type="EMBL" id="CP019285">
    <property type="protein sequence ID" value="APW98505.1"/>
    <property type="molecule type" value="Genomic_DNA"/>
</dbReference>
<dbReference type="STRING" id="358396.CHINAEXTREME_12290"/>
<dbReference type="Gene3D" id="3.40.50.620">
    <property type="entry name" value="HUPs"/>
    <property type="match status" value="2"/>
</dbReference>
<feature type="compositionally biased region" description="Basic and acidic residues" evidence="2">
    <location>
        <begin position="56"/>
        <end position="92"/>
    </location>
</feature>
<dbReference type="PANTHER" id="PTHR46268:SF24">
    <property type="entry name" value="UNIVERSAL STRESS PROTEIN"/>
    <property type="match status" value="1"/>
</dbReference>
<sequence>MSYHVLVPVDGSDRGFAALEYALTSFPDASITALHVDDPRHDPGTGIGDSSPAEPPDGREDGGVLERAADRADESEHDGEFRMEQREGRPHAEILSVTAGDDDDRGVDHVVLGSHGASPIDQPFLGRVSEAVVRRAPVTTTVVPESTDAIRERQFPGKVLVPVDGSEQSTAALEYALATFPEARHTAFHALALPVDRSRASAEGTYLEKILSAHEHRADELLEAATDLADEYGATLETATADEKPAAAIVDYAEANEFDQIVMGSHGRSLAARLLVGSVAERVARRSPRTVTLVRGVSASV</sequence>
<evidence type="ECO:0000313" key="5">
    <source>
        <dbReference type="EMBL" id="EMA33288.1"/>
    </source>
</evidence>
<proteinExistence type="inferred from homology"/>
<dbReference type="PANTHER" id="PTHR46268">
    <property type="entry name" value="STRESS RESPONSE PROTEIN NHAX"/>
    <property type="match status" value="1"/>
</dbReference>
<comment type="similarity">
    <text evidence="1">Belongs to the universal stress protein A family.</text>
</comment>
<organism evidence="5 6">
    <name type="scientific">Natronobacterium lacisalsi AJ5</name>
    <dbReference type="NCBI Taxonomy" id="358396"/>
    <lineage>
        <taxon>Archaea</taxon>
        <taxon>Methanobacteriati</taxon>
        <taxon>Methanobacteriota</taxon>
        <taxon>Stenosarchaea group</taxon>
        <taxon>Halobacteria</taxon>
        <taxon>Halobacteriales</taxon>
        <taxon>Natrialbaceae</taxon>
        <taxon>Natronobacterium</taxon>
    </lineage>
</organism>
<feature type="domain" description="UspA" evidence="3">
    <location>
        <begin position="158"/>
        <end position="295"/>
    </location>
</feature>
<dbReference type="KEGG" id="hlc:CHINAEXTREME12290"/>
<reference evidence="4" key="3">
    <citation type="submission" date="2017-01" db="EMBL/GenBank/DDBJ databases">
        <authorList>
            <person name="Mah S.A."/>
            <person name="Swanson W.J."/>
            <person name="Moy G.W."/>
            <person name="Vacquier V.D."/>
        </authorList>
    </citation>
    <scope>NUCLEOTIDE SEQUENCE</scope>
    <source>
        <strain evidence="4">AJ5</strain>
    </source>
</reference>
<evidence type="ECO:0000313" key="6">
    <source>
        <dbReference type="Proteomes" id="UP000011555"/>
    </source>
</evidence>
<evidence type="ECO:0000259" key="3">
    <source>
        <dbReference type="Pfam" id="PF00582"/>
    </source>
</evidence>
<dbReference type="PRINTS" id="PR01438">
    <property type="entry name" value="UNVRSLSTRESS"/>
</dbReference>
<dbReference type="InterPro" id="IPR006016">
    <property type="entry name" value="UspA"/>
</dbReference>
<dbReference type="Proteomes" id="UP000186547">
    <property type="component" value="Chromosome"/>
</dbReference>
<dbReference type="InterPro" id="IPR006015">
    <property type="entry name" value="Universal_stress_UspA"/>
</dbReference>
<evidence type="ECO:0000313" key="4">
    <source>
        <dbReference type="EMBL" id="APW98505.1"/>
    </source>
</evidence>
<dbReference type="PATRIC" id="fig|358396.7.peg.1944"/>
<dbReference type="CDD" id="cd00293">
    <property type="entry name" value="USP-like"/>
    <property type="match status" value="2"/>
</dbReference>
<dbReference type="GeneID" id="30921916"/>
<gene>
    <name evidence="5" type="ORF">C445_09588</name>
    <name evidence="4" type="ORF">CHINAEXTREME_12290</name>
</gene>
<reference evidence="4 7" key="1">
    <citation type="journal article" date="2011" name="J. Bacteriol.">
        <title>Genome sequence of Halobiforma lacisalsi AJ5, an extremely halophilic archaeon which harbors a bop gene.</title>
        <authorList>
            <person name="Jiang X."/>
            <person name="Wang S."/>
            <person name="Cheng H."/>
            <person name="Huo Y."/>
            <person name="Zhang X."/>
            <person name="Zhu X."/>
            <person name="Han X."/>
            <person name="Ni P."/>
            <person name="Wu M."/>
        </authorList>
    </citation>
    <scope>NUCLEOTIDE SEQUENCE [LARGE SCALE GENOMIC DNA]</scope>
    <source>
        <strain evidence="4 7">AJ5</strain>
    </source>
</reference>
<dbReference type="Proteomes" id="UP000011555">
    <property type="component" value="Unassembled WGS sequence"/>
</dbReference>
<accession>M0LJQ1</accession>
<dbReference type="EMBL" id="AOLZ01000037">
    <property type="protein sequence ID" value="EMA33288.1"/>
    <property type="molecule type" value="Genomic_DNA"/>
</dbReference>
<dbReference type="InterPro" id="IPR014729">
    <property type="entry name" value="Rossmann-like_a/b/a_fold"/>
</dbReference>
<evidence type="ECO:0000256" key="1">
    <source>
        <dbReference type="ARBA" id="ARBA00008791"/>
    </source>
</evidence>
<feature type="region of interest" description="Disordered" evidence="2">
    <location>
        <begin position="34"/>
        <end position="92"/>
    </location>
</feature>
<keyword evidence="6" id="KW-1185">Reference proteome</keyword>
<feature type="domain" description="UspA" evidence="3">
    <location>
        <begin position="4"/>
        <end position="144"/>
    </location>
</feature>
<protein>
    <submittedName>
        <fullName evidence="4">Universal stress protein UspA</fullName>
    </submittedName>
    <submittedName>
        <fullName evidence="5">UspA domain-containing protein</fullName>
    </submittedName>
</protein>
<dbReference type="AlphaFoldDB" id="M0LJQ1"/>
<evidence type="ECO:0000256" key="2">
    <source>
        <dbReference type="SAM" id="MobiDB-lite"/>
    </source>
</evidence>
<dbReference type="RefSeq" id="WP_007141637.1">
    <property type="nucleotide sequence ID" value="NZ_AOLZ01000037.1"/>
</dbReference>
<dbReference type="Pfam" id="PF00582">
    <property type="entry name" value="Usp"/>
    <property type="match status" value="2"/>
</dbReference>
<reference evidence="5 6" key="2">
    <citation type="journal article" date="2014" name="PLoS Genet.">
        <title>Phylogenetically driven sequencing of extremely halophilic archaea reveals strategies for static and dynamic osmo-response.</title>
        <authorList>
            <person name="Becker E.A."/>
            <person name="Seitzer P.M."/>
            <person name="Tritt A."/>
            <person name="Larsen D."/>
            <person name="Krusor M."/>
            <person name="Yao A.I."/>
            <person name="Wu D."/>
            <person name="Madern D."/>
            <person name="Eisen J.A."/>
            <person name="Darling A.E."/>
            <person name="Facciotti M.T."/>
        </authorList>
    </citation>
    <scope>NUCLEOTIDE SEQUENCE [LARGE SCALE GENOMIC DNA]</scope>
    <source>
        <strain evidence="5 6">AJ5</strain>
    </source>
</reference>
<dbReference type="SUPFAM" id="SSF52402">
    <property type="entry name" value="Adenine nucleotide alpha hydrolases-like"/>
    <property type="match status" value="2"/>
</dbReference>
<evidence type="ECO:0000313" key="7">
    <source>
        <dbReference type="Proteomes" id="UP000186547"/>
    </source>
</evidence>
<dbReference type="eggNOG" id="arCOG00449">
    <property type="taxonomic scope" value="Archaea"/>
</dbReference>